<evidence type="ECO:0000256" key="1">
    <source>
        <dbReference type="SAM" id="MobiDB-lite"/>
    </source>
</evidence>
<dbReference type="AlphaFoldDB" id="A0A9X2HF94"/>
<name>A0A9X2HF94_9MICC</name>
<comment type="caution">
    <text evidence="2">The sequence shown here is derived from an EMBL/GenBank/DDBJ whole genome shotgun (WGS) entry which is preliminary data.</text>
</comment>
<dbReference type="Proteomes" id="UP001139502">
    <property type="component" value="Unassembled WGS sequence"/>
</dbReference>
<feature type="region of interest" description="Disordered" evidence="1">
    <location>
        <begin position="60"/>
        <end position="79"/>
    </location>
</feature>
<protein>
    <submittedName>
        <fullName evidence="2">Uncharacterized protein</fullName>
    </submittedName>
</protein>
<keyword evidence="3" id="KW-1185">Reference proteome</keyword>
<organism evidence="2 3">
    <name type="scientific">Rothia santali</name>
    <dbReference type="NCBI Taxonomy" id="2949643"/>
    <lineage>
        <taxon>Bacteria</taxon>
        <taxon>Bacillati</taxon>
        <taxon>Actinomycetota</taxon>
        <taxon>Actinomycetes</taxon>
        <taxon>Micrococcales</taxon>
        <taxon>Micrococcaceae</taxon>
        <taxon>Rothia</taxon>
    </lineage>
</organism>
<reference evidence="2" key="1">
    <citation type="submission" date="2022-06" db="EMBL/GenBank/DDBJ databases">
        <title>Rothia sp. isolated from sandalwood seedling.</title>
        <authorList>
            <person name="Tuikhar N."/>
            <person name="Kirdat K."/>
            <person name="Thorat V."/>
            <person name="Swetha P."/>
            <person name="Padma S."/>
            <person name="Sundararaj R."/>
            <person name="Yadav A."/>
        </authorList>
    </citation>
    <scope>NUCLEOTIDE SEQUENCE</scope>
    <source>
        <strain evidence="2">AR01</strain>
    </source>
</reference>
<sequence>MRAFVYEDACGPCTRLARIMARRSVRRDGTAGLDVVPYSRIEWQLDEGSRARFPREALYVEGPAPTPDDGAHLPEGLGDPERESWGHAAVARALLASARRPDRAVGGFLLHPLVSPAASRAYLAISGNPLVMRLKG</sequence>
<accession>A0A9X2HF94</accession>
<dbReference type="EMBL" id="JANAFB010000001">
    <property type="protein sequence ID" value="MCP3424636.1"/>
    <property type="molecule type" value="Genomic_DNA"/>
</dbReference>
<evidence type="ECO:0000313" key="2">
    <source>
        <dbReference type="EMBL" id="MCP3424636.1"/>
    </source>
</evidence>
<proteinExistence type="predicted"/>
<dbReference type="RefSeq" id="WP_254164358.1">
    <property type="nucleotide sequence ID" value="NZ_JANAFB010000001.1"/>
</dbReference>
<evidence type="ECO:0000313" key="3">
    <source>
        <dbReference type="Proteomes" id="UP001139502"/>
    </source>
</evidence>
<gene>
    <name evidence="2" type="ORF">NBM05_00935</name>
</gene>